<protein>
    <submittedName>
        <fullName evidence="11">Guanine nucleotide-binding protein subunit alpha</fullName>
    </submittedName>
</protein>
<dbReference type="Proteomes" id="UP001465976">
    <property type="component" value="Unassembled WGS sequence"/>
</dbReference>
<dbReference type="SMART" id="SM00275">
    <property type="entry name" value="G_alpha"/>
    <property type="match status" value="1"/>
</dbReference>
<feature type="compositionally biased region" description="Low complexity" evidence="9">
    <location>
        <begin position="612"/>
        <end position="623"/>
    </location>
</feature>
<dbReference type="Gene3D" id="1.20.1280.290">
    <property type="match status" value="2"/>
</dbReference>
<reference evidence="11 12" key="1">
    <citation type="submission" date="2024-02" db="EMBL/GenBank/DDBJ databases">
        <title>A draft genome for the cacao thread blight pathogen Marasmius crinis-equi.</title>
        <authorList>
            <person name="Cohen S.P."/>
            <person name="Baruah I.K."/>
            <person name="Amoako-Attah I."/>
            <person name="Bukari Y."/>
            <person name="Meinhardt L.W."/>
            <person name="Bailey B.A."/>
        </authorList>
    </citation>
    <scope>NUCLEOTIDE SEQUENCE [LARGE SCALE GENOMIC DNA]</scope>
    <source>
        <strain evidence="11 12">GH-76</strain>
    </source>
</reference>
<keyword evidence="3" id="KW-0479">Metal-binding</keyword>
<accession>A0ABR3F5J2</accession>
<dbReference type="SMART" id="SM00679">
    <property type="entry name" value="CTNS"/>
    <property type="match status" value="2"/>
</dbReference>
<proteinExistence type="predicted"/>
<gene>
    <name evidence="11" type="primary">GPA1_3</name>
    <name evidence="11" type="ORF">V5O48_011443</name>
</gene>
<dbReference type="InterPro" id="IPR006603">
    <property type="entry name" value="PQ-loop_rpt"/>
</dbReference>
<feature type="transmembrane region" description="Helical" evidence="10">
    <location>
        <begin position="554"/>
        <end position="577"/>
    </location>
</feature>
<dbReference type="CDD" id="cd00066">
    <property type="entry name" value="G-alpha"/>
    <property type="match status" value="1"/>
</dbReference>
<evidence type="ECO:0000256" key="8">
    <source>
        <dbReference type="ARBA" id="ARBA00023224"/>
    </source>
</evidence>
<dbReference type="PROSITE" id="PS51882">
    <property type="entry name" value="G_ALPHA"/>
    <property type="match status" value="1"/>
</dbReference>
<dbReference type="SUPFAM" id="SSF52540">
    <property type="entry name" value="P-loop containing nucleoside triphosphate hydrolases"/>
    <property type="match status" value="1"/>
</dbReference>
<comment type="caution">
    <text evidence="11">The sequence shown here is derived from an EMBL/GenBank/DDBJ whole genome shotgun (WGS) entry which is preliminary data.</text>
</comment>
<dbReference type="Gene3D" id="1.10.400.10">
    <property type="entry name" value="GI Alpha 1, domain 2-like"/>
    <property type="match status" value="1"/>
</dbReference>
<evidence type="ECO:0000256" key="3">
    <source>
        <dbReference type="ARBA" id="ARBA00022723"/>
    </source>
</evidence>
<dbReference type="Pfam" id="PF00503">
    <property type="entry name" value="G-alpha"/>
    <property type="match status" value="1"/>
</dbReference>
<dbReference type="SUPFAM" id="SSF47895">
    <property type="entry name" value="Transducin (alpha subunit), insertion domain"/>
    <property type="match status" value="1"/>
</dbReference>
<comment type="subcellular location">
    <subcellularLocation>
        <location evidence="1">Membrane</location>
        <topology evidence="1">Multi-pass membrane protein</topology>
    </subcellularLocation>
</comment>
<feature type="region of interest" description="Disordered" evidence="9">
    <location>
        <begin position="603"/>
        <end position="646"/>
    </location>
</feature>
<dbReference type="EMBL" id="JBAHYK010000919">
    <property type="protein sequence ID" value="KAL0570519.1"/>
    <property type="molecule type" value="Genomic_DNA"/>
</dbReference>
<keyword evidence="5 10" id="KW-1133">Transmembrane helix</keyword>
<evidence type="ECO:0000256" key="7">
    <source>
        <dbReference type="ARBA" id="ARBA00023136"/>
    </source>
</evidence>
<feature type="transmembrane region" description="Helical" evidence="10">
    <location>
        <begin position="472"/>
        <end position="491"/>
    </location>
</feature>
<organism evidence="11 12">
    <name type="scientific">Marasmius crinis-equi</name>
    <dbReference type="NCBI Taxonomy" id="585013"/>
    <lineage>
        <taxon>Eukaryota</taxon>
        <taxon>Fungi</taxon>
        <taxon>Dikarya</taxon>
        <taxon>Basidiomycota</taxon>
        <taxon>Agaricomycotina</taxon>
        <taxon>Agaricomycetes</taxon>
        <taxon>Agaricomycetidae</taxon>
        <taxon>Agaricales</taxon>
        <taxon>Marasmiineae</taxon>
        <taxon>Marasmiaceae</taxon>
        <taxon>Marasmius</taxon>
    </lineage>
</organism>
<feature type="transmembrane region" description="Helical" evidence="10">
    <location>
        <begin position="443"/>
        <end position="460"/>
    </location>
</feature>
<keyword evidence="6" id="KW-0342">GTP-binding</keyword>
<evidence type="ECO:0000256" key="4">
    <source>
        <dbReference type="ARBA" id="ARBA00022741"/>
    </source>
</evidence>
<dbReference type="Pfam" id="PF04193">
    <property type="entry name" value="PQ-loop"/>
    <property type="match status" value="2"/>
</dbReference>
<feature type="transmembrane region" description="Helical" evidence="10">
    <location>
        <begin position="414"/>
        <end position="431"/>
    </location>
</feature>
<dbReference type="PANTHER" id="PTHR10218">
    <property type="entry name" value="GTP-BINDING PROTEIN ALPHA SUBUNIT"/>
    <property type="match status" value="1"/>
</dbReference>
<dbReference type="PRINTS" id="PR01241">
    <property type="entry name" value="GPROTEINAFNG"/>
</dbReference>
<feature type="transmembrane region" description="Helical" evidence="10">
    <location>
        <begin position="527"/>
        <end position="548"/>
    </location>
</feature>
<keyword evidence="4" id="KW-0547">Nucleotide-binding</keyword>
<dbReference type="InterPro" id="IPR027417">
    <property type="entry name" value="P-loop_NTPase"/>
</dbReference>
<name>A0ABR3F5J2_9AGAR</name>
<evidence type="ECO:0000256" key="5">
    <source>
        <dbReference type="ARBA" id="ARBA00022989"/>
    </source>
</evidence>
<keyword evidence="12" id="KW-1185">Reference proteome</keyword>
<dbReference type="PANTHER" id="PTHR10218:SF302">
    <property type="entry name" value="GUANINE NUCLEOTIDE-BINDING PROTEIN ALPHA-5 SUBUNIT"/>
    <property type="match status" value="1"/>
</dbReference>
<evidence type="ECO:0000256" key="10">
    <source>
        <dbReference type="SAM" id="Phobius"/>
    </source>
</evidence>
<keyword evidence="2 10" id="KW-0812">Transmembrane</keyword>
<sequence>MGCVQSSGIDEEAKARNDEIENQLKRDRLMAKNEIKMLLLGAGESGKSTVLKQMKLIHHGGYNEQERESYKEIIFSNTIQSMRAILEAMPQLDLTLSPQNDARRATILALPMQVEVDVLPHDVSDAIRSLWKDPGVKEAVRRSREFQLNDSAVYYFNSIDRMSAPGYMPTDQDILRSRVKTTGITETTFKVGELTYKLFDVGGQRSERKKWIHCFENVTALVFLVSLSEYDQMLYEDESVNRMQEALTLFDSICNSRWFVKTSIILFLNKIDLFAEKLPRSPLGDYFPDYAGGDNYDAACEYLLHRFVSLNQSAATKQIYAHYTCATDTQQIKSMSAITKNLPWFIRDLGVSIVGEKCYTSLIEELNIGDVECIKYSISKGLGIGIVVGGSIMKVPQLLLIVKARSARGISLPSYILETLAYGITLAYSYRNEFPFSTYGENLFLTIQNIVITLLIIYYAPAKLRSSPNKSAQIAATAAGVTGASFLLYTIDKDFLQLLQLATLPLSLFSKLPQIRQNYRSKSTGQLSAFAVISQVAGCAARLFTIAHEVGDTVLAAGFALALLLNLVLGAQLYMYWGREEGKFGAAYSEYNTPLSEKDSNAGLNREYEAWQTQTQSSTQASQPTIHHRVATPPPMGNRKWARKVD</sequence>
<dbReference type="InterPro" id="IPR002975">
    <property type="entry name" value="Fungi_Gprotein_alpha"/>
</dbReference>
<dbReference type="InterPro" id="IPR011025">
    <property type="entry name" value="GproteinA_insert"/>
</dbReference>
<dbReference type="InterPro" id="IPR001019">
    <property type="entry name" value="Gprotein_alpha_su"/>
</dbReference>
<evidence type="ECO:0000256" key="9">
    <source>
        <dbReference type="SAM" id="MobiDB-lite"/>
    </source>
</evidence>
<evidence type="ECO:0000256" key="2">
    <source>
        <dbReference type="ARBA" id="ARBA00022692"/>
    </source>
</evidence>
<dbReference type="Gene3D" id="3.40.50.300">
    <property type="entry name" value="P-loop containing nucleotide triphosphate hydrolases"/>
    <property type="match status" value="1"/>
</dbReference>
<keyword evidence="7 10" id="KW-0472">Membrane</keyword>
<evidence type="ECO:0000256" key="6">
    <source>
        <dbReference type="ARBA" id="ARBA00023134"/>
    </source>
</evidence>
<dbReference type="PRINTS" id="PR00318">
    <property type="entry name" value="GPROTEINA"/>
</dbReference>
<evidence type="ECO:0000313" key="11">
    <source>
        <dbReference type="EMBL" id="KAL0570519.1"/>
    </source>
</evidence>
<evidence type="ECO:0000256" key="1">
    <source>
        <dbReference type="ARBA" id="ARBA00004141"/>
    </source>
</evidence>
<evidence type="ECO:0000313" key="12">
    <source>
        <dbReference type="Proteomes" id="UP001465976"/>
    </source>
</evidence>
<keyword evidence="8" id="KW-0807">Transducer</keyword>